<gene>
    <name evidence="1" type="ORF">MHPYR_190059</name>
</gene>
<proteinExistence type="predicted"/>
<sequence length="64" mass="6333">MSGSSGGGSDISGVRTVDAVEAVSPALLVFPEHAVPTNNKAIARGAIPDVSFIGPVSGRLISTV</sequence>
<organism evidence="1">
    <name type="scientific">uncultured Mycobacterium sp</name>
    <dbReference type="NCBI Taxonomy" id="171292"/>
    <lineage>
        <taxon>Bacteria</taxon>
        <taxon>Bacillati</taxon>
        <taxon>Actinomycetota</taxon>
        <taxon>Actinomycetes</taxon>
        <taxon>Mycobacteriales</taxon>
        <taxon>Mycobacteriaceae</taxon>
        <taxon>Mycobacterium</taxon>
        <taxon>environmental samples</taxon>
    </lineage>
</organism>
<evidence type="ECO:0000313" key="1">
    <source>
        <dbReference type="EMBL" id="SBS74172.1"/>
    </source>
</evidence>
<reference evidence="1" key="1">
    <citation type="submission" date="2016-03" db="EMBL/GenBank/DDBJ databases">
        <authorList>
            <person name="Ploux O."/>
        </authorList>
    </citation>
    <scope>NUCLEOTIDE SEQUENCE</scope>
    <source>
        <strain evidence="1">UC10</strain>
    </source>
</reference>
<dbReference type="EMBL" id="FLQS01000011">
    <property type="protein sequence ID" value="SBS74172.1"/>
    <property type="molecule type" value="Genomic_DNA"/>
</dbReference>
<dbReference type="AlphaFoldDB" id="A0A1Y5P659"/>
<accession>A0A1Y5P659</accession>
<protein>
    <submittedName>
        <fullName evidence="1">Uncharacterized protein</fullName>
    </submittedName>
</protein>
<name>A0A1Y5P659_9MYCO</name>